<reference evidence="2" key="1">
    <citation type="journal article" date="2019" name="Int. J. Syst. Evol. Microbiol.">
        <title>The Global Catalogue of Microorganisms (GCM) 10K type strain sequencing project: providing services to taxonomists for standard genome sequencing and annotation.</title>
        <authorList>
            <consortium name="The Broad Institute Genomics Platform"/>
            <consortium name="The Broad Institute Genome Sequencing Center for Infectious Disease"/>
            <person name="Wu L."/>
            <person name="Ma J."/>
        </authorList>
    </citation>
    <scope>NUCLEOTIDE SEQUENCE [LARGE SCALE GENOMIC DNA]</scope>
    <source>
        <strain evidence="2">JCM 13595</strain>
    </source>
</reference>
<sequence>MATLSPDMQELRYEALRRQARQRLDVFEDVRAAARAKARGLTQREIADLLVTSQASVHRLLKTAERRGDVRVRMPEESILDAFVNQAPRASLIDELKRFPYTFGEDAPSPHEGRLPGSWDQVVSAFMQDFLSEEEFTEVRAAIGR</sequence>
<evidence type="ECO:0000313" key="2">
    <source>
        <dbReference type="Proteomes" id="UP001501461"/>
    </source>
</evidence>
<comment type="caution">
    <text evidence="1">The sequence shown here is derived from an EMBL/GenBank/DDBJ whole genome shotgun (WGS) entry which is preliminary data.</text>
</comment>
<dbReference type="Gene3D" id="1.10.10.10">
    <property type="entry name" value="Winged helix-like DNA-binding domain superfamily/Winged helix DNA-binding domain"/>
    <property type="match status" value="1"/>
</dbReference>
<dbReference type="Proteomes" id="UP001501461">
    <property type="component" value="Unassembled WGS sequence"/>
</dbReference>
<keyword evidence="2" id="KW-1185">Reference proteome</keyword>
<accession>A0ABP5FTC5</accession>
<dbReference type="RefSeq" id="WP_343956796.1">
    <property type="nucleotide sequence ID" value="NZ_BAAAMN010000020.1"/>
</dbReference>
<organism evidence="1 2">
    <name type="scientific">Yaniella flava</name>
    <dbReference type="NCBI Taxonomy" id="287930"/>
    <lineage>
        <taxon>Bacteria</taxon>
        <taxon>Bacillati</taxon>
        <taxon>Actinomycetota</taxon>
        <taxon>Actinomycetes</taxon>
        <taxon>Micrococcales</taxon>
        <taxon>Micrococcaceae</taxon>
        <taxon>Yaniella</taxon>
    </lineage>
</organism>
<dbReference type="EMBL" id="BAAAMN010000020">
    <property type="protein sequence ID" value="GAA2033716.1"/>
    <property type="molecule type" value="Genomic_DNA"/>
</dbReference>
<name>A0ABP5FTC5_9MICC</name>
<dbReference type="InterPro" id="IPR036388">
    <property type="entry name" value="WH-like_DNA-bd_sf"/>
</dbReference>
<gene>
    <name evidence="1" type="ORF">GCM10009720_12790</name>
</gene>
<proteinExistence type="predicted"/>
<protein>
    <submittedName>
        <fullName evidence="1">Uncharacterized protein</fullName>
    </submittedName>
</protein>
<evidence type="ECO:0000313" key="1">
    <source>
        <dbReference type="EMBL" id="GAA2033716.1"/>
    </source>
</evidence>